<dbReference type="AlphaFoldDB" id="A0A502D2Z0"/>
<keyword evidence="1" id="KW-1133">Transmembrane helix</keyword>
<keyword evidence="1" id="KW-0812">Transmembrane</keyword>
<dbReference type="InterPro" id="IPR043130">
    <property type="entry name" value="CDP-OH_PTrfase_TM_dom"/>
</dbReference>
<organism evidence="2 3">
    <name type="scientific">Pedococcus bigeumensis</name>
    <dbReference type="NCBI Taxonomy" id="433644"/>
    <lineage>
        <taxon>Bacteria</taxon>
        <taxon>Bacillati</taxon>
        <taxon>Actinomycetota</taxon>
        <taxon>Actinomycetes</taxon>
        <taxon>Micrococcales</taxon>
        <taxon>Intrasporangiaceae</taxon>
        <taxon>Pedococcus</taxon>
    </lineage>
</organism>
<reference evidence="2 3" key="1">
    <citation type="journal article" date="2019" name="Environ. Microbiol.">
        <title>Species interactions and distinct microbial communities in high Arctic permafrost affected cryosols are associated with the CH4 and CO2 gas fluxes.</title>
        <authorList>
            <person name="Altshuler I."/>
            <person name="Hamel J."/>
            <person name="Turney S."/>
            <person name="Magnuson E."/>
            <person name="Levesque R."/>
            <person name="Greer C."/>
            <person name="Whyte L.G."/>
        </authorList>
    </citation>
    <scope>NUCLEOTIDE SEQUENCE [LARGE SCALE GENOMIC DNA]</scope>
    <source>
        <strain evidence="2 3">S9.3A</strain>
    </source>
</reference>
<dbReference type="GO" id="GO:0016740">
    <property type="term" value="F:transferase activity"/>
    <property type="evidence" value="ECO:0007669"/>
    <property type="project" value="UniProtKB-KW"/>
</dbReference>
<dbReference type="Gene3D" id="1.20.120.1760">
    <property type="match status" value="1"/>
</dbReference>
<protein>
    <submittedName>
        <fullName evidence="2">CDP-alcohol phosphatidyltransferase family protein</fullName>
    </submittedName>
</protein>
<dbReference type="Proteomes" id="UP000317722">
    <property type="component" value="Unassembled WGS sequence"/>
</dbReference>
<sequence>MSATTPGPTAAGRRPTLDELRAVTQPESTMSRRNAEHWLARLFLRKVSLRVTALLIRTPVSANALTGWMIIVGLVGALVLALVGGWLGIVLTFVLVQVYFLLDLCDGEVARWRRTTSITGVYLDRVGHYVVEGALLSGLGLRAGDGGFGGWSTIGVATGLCAILIKAESDLVDVARVRAGAPLPTEASVELRSNTLSGLRRAAQVLKIHQVTGALELSFILLVAMVVDLAAGDLLGTRITAVVMAVVAGTMVVVHLVSILLSRRLD</sequence>
<accession>A0A502D2Z0</accession>
<keyword evidence="3" id="KW-1185">Reference proteome</keyword>
<feature type="transmembrane region" description="Helical" evidence="1">
    <location>
        <begin position="208"/>
        <end position="227"/>
    </location>
</feature>
<proteinExistence type="predicted"/>
<keyword evidence="1" id="KW-0472">Membrane</keyword>
<evidence type="ECO:0000256" key="1">
    <source>
        <dbReference type="SAM" id="Phobius"/>
    </source>
</evidence>
<feature type="transmembrane region" description="Helical" evidence="1">
    <location>
        <begin position="239"/>
        <end position="261"/>
    </location>
</feature>
<dbReference type="RefSeq" id="WP_140736846.1">
    <property type="nucleotide sequence ID" value="NZ_RCZM01000001.1"/>
</dbReference>
<name>A0A502D2Z0_9MICO</name>
<dbReference type="OrthoDB" id="7857679at2"/>
<gene>
    <name evidence="2" type="ORF">EAH86_01440</name>
</gene>
<dbReference type="EMBL" id="RCZM01000001">
    <property type="protein sequence ID" value="TPG19202.1"/>
    <property type="molecule type" value="Genomic_DNA"/>
</dbReference>
<comment type="caution">
    <text evidence="2">The sequence shown here is derived from an EMBL/GenBank/DDBJ whole genome shotgun (WGS) entry which is preliminary data.</text>
</comment>
<evidence type="ECO:0000313" key="2">
    <source>
        <dbReference type="EMBL" id="TPG19202.1"/>
    </source>
</evidence>
<keyword evidence="2" id="KW-0808">Transferase</keyword>
<feature type="transmembrane region" description="Helical" evidence="1">
    <location>
        <begin position="51"/>
        <end position="71"/>
    </location>
</feature>
<evidence type="ECO:0000313" key="3">
    <source>
        <dbReference type="Proteomes" id="UP000317722"/>
    </source>
</evidence>
<feature type="transmembrane region" description="Helical" evidence="1">
    <location>
        <begin position="77"/>
        <end position="102"/>
    </location>
</feature>